<feature type="transmembrane region" description="Helical" evidence="12">
    <location>
        <begin position="17"/>
        <end position="36"/>
    </location>
</feature>
<dbReference type="PANTHER" id="PTHR37531">
    <property type="entry name" value="HEME EXPORTER PROTEIN D"/>
    <property type="match status" value="1"/>
</dbReference>
<dbReference type="GO" id="GO:1903607">
    <property type="term" value="P:cytochrome c biosynthetic process"/>
    <property type="evidence" value="ECO:0007669"/>
    <property type="project" value="TreeGrafter"/>
</dbReference>
<organism evidence="13 14">
    <name type="scientific">Venatoribacter cucullus</name>
    <dbReference type="NCBI Taxonomy" id="2661630"/>
    <lineage>
        <taxon>Bacteria</taxon>
        <taxon>Pseudomonadati</taxon>
        <taxon>Pseudomonadota</taxon>
        <taxon>Gammaproteobacteria</taxon>
        <taxon>Oceanospirillales</taxon>
        <taxon>Oceanospirillaceae</taxon>
        <taxon>Venatoribacter</taxon>
    </lineage>
</organism>
<keyword evidence="14" id="KW-1185">Reference proteome</keyword>
<evidence type="ECO:0000256" key="8">
    <source>
        <dbReference type="ARBA" id="ARBA00022692"/>
    </source>
</evidence>
<dbReference type="InterPro" id="IPR007078">
    <property type="entry name" value="Haem_export_protD_CcmD"/>
</dbReference>
<evidence type="ECO:0000256" key="2">
    <source>
        <dbReference type="ARBA" id="ARBA00004377"/>
    </source>
</evidence>
<keyword evidence="6 12" id="KW-1003">Cell membrane</keyword>
<evidence type="ECO:0000256" key="9">
    <source>
        <dbReference type="ARBA" id="ARBA00022748"/>
    </source>
</evidence>
<evidence type="ECO:0000256" key="3">
    <source>
        <dbReference type="ARBA" id="ARBA00008741"/>
    </source>
</evidence>
<dbReference type="NCBIfam" id="TIGR03141">
    <property type="entry name" value="cytochro_ccmD"/>
    <property type="match status" value="1"/>
</dbReference>
<dbReference type="AlphaFoldDB" id="A0A9X7YPE6"/>
<keyword evidence="11 12" id="KW-0472">Membrane</keyword>
<dbReference type="InterPro" id="IPR052075">
    <property type="entry name" value="Heme_exporter_D"/>
</dbReference>
<evidence type="ECO:0000256" key="12">
    <source>
        <dbReference type="RuleBase" id="RU363101"/>
    </source>
</evidence>
<dbReference type="PANTHER" id="PTHR37531:SF1">
    <property type="entry name" value="HEME EXPORTER PROTEIN D"/>
    <property type="match status" value="1"/>
</dbReference>
<evidence type="ECO:0000256" key="11">
    <source>
        <dbReference type="ARBA" id="ARBA00023136"/>
    </source>
</evidence>
<comment type="similarity">
    <text evidence="3 12">Belongs to the CcmD/CycX/HelD family.</text>
</comment>
<evidence type="ECO:0000256" key="6">
    <source>
        <dbReference type="ARBA" id="ARBA00022475"/>
    </source>
</evidence>
<dbReference type="EMBL" id="CP046056">
    <property type="protein sequence ID" value="QQD24599.1"/>
    <property type="molecule type" value="Genomic_DNA"/>
</dbReference>
<comment type="subcellular location">
    <subcellularLocation>
        <location evidence="2 12">Cell inner membrane</location>
        <topology evidence="2 12">Single-pass membrane protein</topology>
    </subcellularLocation>
</comment>
<dbReference type="RefSeq" id="WP_228344658.1">
    <property type="nucleotide sequence ID" value="NZ_CP046056.1"/>
</dbReference>
<keyword evidence="9 12" id="KW-0201">Cytochrome c-type biogenesis</keyword>
<comment type="function">
    <text evidence="1 12">Required for the export of heme to the periplasm for the biogenesis of c-type cytochromes.</text>
</comment>
<evidence type="ECO:0000313" key="14">
    <source>
        <dbReference type="Proteomes" id="UP000596074"/>
    </source>
</evidence>
<reference evidence="13 14" key="1">
    <citation type="submission" date="2019-11" db="EMBL/GenBank/DDBJ databases">
        <title>Venatorbacter sp. nov. a predator of Campylobacter and other Gram-negative bacteria.</title>
        <authorList>
            <person name="Saeedi A."/>
            <person name="Cummings N.J."/>
            <person name="Connerton I.F."/>
            <person name="Connerton P.L."/>
        </authorList>
    </citation>
    <scope>NUCLEOTIDE SEQUENCE [LARGE SCALE GENOMIC DNA]</scope>
    <source>
        <strain evidence="13">XL5</strain>
    </source>
</reference>
<proteinExistence type="inferred from homology"/>
<keyword evidence="10 12" id="KW-1133">Transmembrane helix</keyword>
<gene>
    <name evidence="13" type="primary">ccmD</name>
    <name evidence="13" type="ORF">GJQ55_09055</name>
</gene>
<protein>
    <recommendedName>
        <fullName evidence="4 12">Heme exporter protein D</fullName>
    </recommendedName>
</protein>
<evidence type="ECO:0000256" key="5">
    <source>
        <dbReference type="ARBA" id="ARBA00022448"/>
    </source>
</evidence>
<keyword evidence="5 12" id="KW-0813">Transport</keyword>
<evidence type="ECO:0000256" key="1">
    <source>
        <dbReference type="ARBA" id="ARBA00002442"/>
    </source>
</evidence>
<keyword evidence="7 12" id="KW-0997">Cell inner membrane</keyword>
<dbReference type="Pfam" id="PF04995">
    <property type="entry name" value="CcmD"/>
    <property type="match status" value="1"/>
</dbReference>
<dbReference type="GO" id="GO:0005886">
    <property type="term" value="C:plasma membrane"/>
    <property type="evidence" value="ECO:0007669"/>
    <property type="project" value="UniProtKB-SubCell"/>
</dbReference>
<evidence type="ECO:0000256" key="10">
    <source>
        <dbReference type="ARBA" id="ARBA00022989"/>
    </source>
</evidence>
<dbReference type="GO" id="GO:0015886">
    <property type="term" value="P:heme transport"/>
    <property type="evidence" value="ECO:0007669"/>
    <property type="project" value="InterPro"/>
</dbReference>
<dbReference type="GO" id="GO:0017004">
    <property type="term" value="P:cytochrome complex assembly"/>
    <property type="evidence" value="ECO:0007669"/>
    <property type="project" value="UniProtKB-KW"/>
</dbReference>
<evidence type="ECO:0000256" key="4">
    <source>
        <dbReference type="ARBA" id="ARBA00016461"/>
    </source>
</evidence>
<sequence>MHFDSFTAFLAMGNHGLYVWLSYGLTALIVIWNLLLPGLQRRRLLKQQAQRLRREKKHAPTA</sequence>
<name>A0A9X7YPE6_9GAMM</name>
<accession>A0A9X7YPE6</accession>
<evidence type="ECO:0000256" key="7">
    <source>
        <dbReference type="ARBA" id="ARBA00022519"/>
    </source>
</evidence>
<keyword evidence="8 12" id="KW-0812">Transmembrane</keyword>
<dbReference type="KEGG" id="vcw:GJQ55_09055"/>
<dbReference type="Proteomes" id="UP000596074">
    <property type="component" value="Chromosome"/>
</dbReference>
<evidence type="ECO:0000313" key="13">
    <source>
        <dbReference type="EMBL" id="QQD24599.1"/>
    </source>
</evidence>